<sequence>MTVTAWTTSPEHRAWLRTERLRLLDFGRHAALPGGGAGWLDVEGRPDLDRGIETWITARTVHTYSLGALLGVPGARDVARGALAGLFGPQAPLRDREHGGWFARVARDGTVQDGDKQCYQHAFVVLAASTAVAAGLDGATELFDEATTTFLERFWDDAAGMCVDAYDRTFAELDPYRGVNGNMHAVEAMLAAGDLTGDVAWRDRALRVARRVVTEARAHDWRIPEHYDATWTADLDLNRQRPDDPFKPYGATVGHGFEWSRLLVHLEASTGAEDLLTAARALFARAAADGWAVDGREGFVYTTDWTGAPVVRDRMHWVPAEATAAAAVLHARTGDEDYARSYATWWDHVATAFVDTERGSWHHQLDATNTPTDTVWPGKPDLYHAVQATLLPVAPLSPGLAVAVRDGLVPTRTDA</sequence>
<evidence type="ECO:0000313" key="4">
    <source>
        <dbReference type="Proteomes" id="UP001500956"/>
    </source>
</evidence>
<evidence type="ECO:0008006" key="5">
    <source>
        <dbReference type="Google" id="ProtNLM"/>
    </source>
</evidence>
<comment type="similarity">
    <text evidence="1">Belongs to the N-acylglucosamine 2-epimerase family.</text>
</comment>
<accession>A0ABP8Y7U1</accession>
<reference evidence="4" key="1">
    <citation type="journal article" date="2019" name="Int. J. Syst. Evol. Microbiol.">
        <title>The Global Catalogue of Microorganisms (GCM) 10K type strain sequencing project: providing services to taxonomists for standard genome sequencing and annotation.</title>
        <authorList>
            <consortium name="The Broad Institute Genomics Platform"/>
            <consortium name="The Broad Institute Genome Sequencing Center for Infectious Disease"/>
            <person name="Wu L."/>
            <person name="Ma J."/>
        </authorList>
    </citation>
    <scope>NUCLEOTIDE SEQUENCE [LARGE SCALE GENOMIC DNA]</scope>
    <source>
        <strain evidence="4">JCM 18063</strain>
    </source>
</reference>
<protein>
    <recommendedName>
        <fullName evidence="5">N-acylglucosamine 2-epimerase</fullName>
    </recommendedName>
</protein>
<evidence type="ECO:0000256" key="1">
    <source>
        <dbReference type="ARBA" id="ARBA00008558"/>
    </source>
</evidence>
<dbReference type="Gene3D" id="1.50.10.10">
    <property type="match status" value="1"/>
</dbReference>
<name>A0ABP8Y7U1_9MICO</name>
<evidence type="ECO:0000313" key="3">
    <source>
        <dbReference type="EMBL" id="GAA4721538.1"/>
    </source>
</evidence>
<dbReference type="PANTHER" id="PTHR15108">
    <property type="entry name" value="N-ACYLGLUCOSAMINE-2-EPIMERASE"/>
    <property type="match status" value="1"/>
</dbReference>
<dbReference type="InterPro" id="IPR008928">
    <property type="entry name" value="6-hairpin_glycosidase_sf"/>
</dbReference>
<dbReference type="Pfam" id="PF07221">
    <property type="entry name" value="GlcNAc_2-epim"/>
    <property type="match status" value="1"/>
</dbReference>
<dbReference type="Proteomes" id="UP001500956">
    <property type="component" value="Unassembled WGS sequence"/>
</dbReference>
<dbReference type="InterPro" id="IPR012341">
    <property type="entry name" value="6hp_glycosidase-like_sf"/>
</dbReference>
<proteinExistence type="inferred from homology"/>
<dbReference type="RefSeq" id="WP_172148215.1">
    <property type="nucleotide sequence ID" value="NZ_JABEZT010000001.1"/>
</dbReference>
<dbReference type="EMBL" id="BAABID010000004">
    <property type="protein sequence ID" value="GAA4721538.1"/>
    <property type="molecule type" value="Genomic_DNA"/>
</dbReference>
<evidence type="ECO:0000256" key="2">
    <source>
        <dbReference type="ARBA" id="ARBA00023235"/>
    </source>
</evidence>
<dbReference type="SUPFAM" id="SSF48208">
    <property type="entry name" value="Six-hairpin glycosidases"/>
    <property type="match status" value="1"/>
</dbReference>
<keyword evidence="4" id="KW-1185">Reference proteome</keyword>
<dbReference type="InterPro" id="IPR010819">
    <property type="entry name" value="AGE/CE"/>
</dbReference>
<gene>
    <name evidence="3" type="ORF">GCM10023216_08430</name>
</gene>
<organism evidence="3 4">
    <name type="scientific">Isoptericola chiayiensis</name>
    <dbReference type="NCBI Taxonomy" id="579446"/>
    <lineage>
        <taxon>Bacteria</taxon>
        <taxon>Bacillati</taxon>
        <taxon>Actinomycetota</taxon>
        <taxon>Actinomycetes</taxon>
        <taxon>Micrococcales</taxon>
        <taxon>Promicromonosporaceae</taxon>
        <taxon>Isoptericola</taxon>
    </lineage>
</organism>
<keyword evidence="2" id="KW-0413">Isomerase</keyword>
<comment type="caution">
    <text evidence="3">The sequence shown here is derived from an EMBL/GenBank/DDBJ whole genome shotgun (WGS) entry which is preliminary data.</text>
</comment>